<dbReference type="SUPFAM" id="SSF160991">
    <property type="entry name" value="CV3147-like"/>
    <property type="match status" value="1"/>
</dbReference>
<dbReference type="InterPro" id="IPR010318">
    <property type="entry name" value="S-Me-THD_N"/>
</dbReference>
<name>A0A7G6DYY1_THEFR</name>
<dbReference type="InterPro" id="IPR027479">
    <property type="entry name" value="S-Me-THD_N_sf"/>
</dbReference>
<organism evidence="3 4">
    <name type="scientific">Thermanaerosceptrum fracticalcis</name>
    <dbReference type="NCBI Taxonomy" id="1712410"/>
    <lineage>
        <taxon>Bacteria</taxon>
        <taxon>Bacillati</taxon>
        <taxon>Bacillota</taxon>
        <taxon>Clostridia</taxon>
        <taxon>Eubacteriales</taxon>
        <taxon>Peptococcaceae</taxon>
        <taxon>Thermanaerosceptrum</taxon>
    </lineage>
</organism>
<evidence type="ECO:0000313" key="3">
    <source>
        <dbReference type="EMBL" id="QNB45035.1"/>
    </source>
</evidence>
<dbReference type="RefSeq" id="WP_034422975.1">
    <property type="nucleotide sequence ID" value="NZ_CP045798.1"/>
</dbReference>
<keyword evidence="4" id="KW-1185">Reference proteome</keyword>
<dbReference type="Gene3D" id="2.40.390.10">
    <property type="entry name" value="CV3147-like"/>
    <property type="match status" value="1"/>
</dbReference>
<dbReference type="Pfam" id="PF20906">
    <property type="entry name" value="S-Me-THD_C"/>
    <property type="match status" value="1"/>
</dbReference>
<dbReference type="Gene3D" id="3.40.1610.10">
    <property type="entry name" value="CV3147-like domain"/>
    <property type="match status" value="1"/>
</dbReference>
<dbReference type="InterPro" id="IPR048350">
    <property type="entry name" value="S-Me-THD-like_C"/>
</dbReference>
<dbReference type="Pfam" id="PF06032">
    <property type="entry name" value="S-Me-THD_N"/>
    <property type="match status" value="1"/>
</dbReference>
<feature type="domain" description="S-Me-THD N-terminal" evidence="1">
    <location>
        <begin position="17"/>
        <end position="152"/>
    </location>
</feature>
<protein>
    <submittedName>
        <fullName evidence="3">DUF917 family protein</fullName>
    </submittedName>
</protein>
<proteinExistence type="predicted"/>
<dbReference type="OrthoDB" id="7441206at2"/>
<dbReference type="InterPro" id="IPR024071">
    <property type="entry name" value="S-Me-THD_C_sf"/>
</dbReference>
<dbReference type="AlphaFoldDB" id="A0A7G6DYY1"/>
<dbReference type="EMBL" id="CP045798">
    <property type="protein sequence ID" value="QNB45035.1"/>
    <property type="molecule type" value="Genomic_DNA"/>
</dbReference>
<dbReference type="Proteomes" id="UP000515847">
    <property type="component" value="Chromosome"/>
</dbReference>
<sequence length="362" mass="38795">MDGSIITITPEIARAAVYGGAFLGGGGGGSVETGLITALEALKLGDIKIVPLDCIADDASVITASAVGAPAAQEGYVTAEHCKRAMELFQDFFHQEIKGVITNENGGHSTTNGWVLSAITGIPVIDAPCNGRAHPTGQMGSMGLSMDPSYVSCQVAVGGKEETGKYLEMAVRGRLDAASRLVRRAAVEAGGLVTVLRNCVKAGYLRKNAAPGALKQAIKVGEIFLNNEGDYIKILQGLSRLMPLEVISEGTVRDFKLETRDGFDVGKMMINEIEVTFWNEYMTVEKEGERLATFPDLIVTLDLETGKVKTSAQVAKGDKLALIKVPKHALILGKGMYDQQLFVEVERIINKQMVDYHFSQGD</sequence>
<evidence type="ECO:0000259" key="2">
    <source>
        <dbReference type="Pfam" id="PF20906"/>
    </source>
</evidence>
<dbReference type="KEGG" id="tfr:BR63_01075"/>
<feature type="domain" description="S-Me-THD-like C-terminal" evidence="2">
    <location>
        <begin position="178"/>
        <end position="330"/>
    </location>
</feature>
<evidence type="ECO:0000259" key="1">
    <source>
        <dbReference type="Pfam" id="PF06032"/>
    </source>
</evidence>
<reference evidence="3 4" key="1">
    <citation type="journal article" date="2019" name="Front. Microbiol.">
        <title>Thermoanaerosceptrum fracticalcis gen. nov. sp. nov., a Novel Fumarate-Fermenting Microorganism From a Deep Fractured Carbonate Aquifer of the US Great Basin.</title>
        <authorList>
            <person name="Hamilton-Brehm S.D."/>
            <person name="Stewart L.E."/>
            <person name="Zavarin M."/>
            <person name="Caldwell M."/>
            <person name="Lawson P.A."/>
            <person name="Onstott T.C."/>
            <person name="Grzymski J."/>
            <person name="Neveux I."/>
            <person name="Lollar B.S."/>
            <person name="Russell C.E."/>
            <person name="Moser D.P."/>
        </authorList>
    </citation>
    <scope>NUCLEOTIDE SEQUENCE [LARGE SCALE GENOMIC DNA]</scope>
    <source>
        <strain evidence="3 4">DRI-13</strain>
    </source>
</reference>
<evidence type="ECO:0000313" key="4">
    <source>
        <dbReference type="Proteomes" id="UP000515847"/>
    </source>
</evidence>
<accession>A0A7G6DYY1</accession>
<gene>
    <name evidence="3" type="ORF">BR63_01075</name>
</gene>